<dbReference type="AlphaFoldDB" id="A0A9P8PI92"/>
<accession>A0A9P8PI92</accession>
<gene>
    <name evidence="1" type="ORF">OGAPHI_000462</name>
</gene>
<sequence>MFSTGNPANENGTVKTSFMYDSTGLMDWYSDTNGGRDVAVGHRRKSTPSGLAAPSSMCGSLKTLLSSLISVLLWSSILSLSWSFWSKECHFSLIVASRPGKFISKGTPSFILAPRVSLRLRWVSLIEVGSELSWWSSTLKTLLKMSRFLDMIPTVSKD</sequence>
<reference evidence="1" key="1">
    <citation type="journal article" date="2021" name="Open Biol.">
        <title>Shared evolutionary footprints suggest mitochondrial oxidative damage underlies multiple complex I losses in fungi.</title>
        <authorList>
            <person name="Schikora-Tamarit M.A."/>
            <person name="Marcet-Houben M."/>
            <person name="Nosek J."/>
            <person name="Gabaldon T."/>
        </authorList>
    </citation>
    <scope>NUCLEOTIDE SEQUENCE</scope>
    <source>
        <strain evidence="1">CBS6075</strain>
    </source>
</reference>
<reference evidence="1" key="2">
    <citation type="submission" date="2021-01" db="EMBL/GenBank/DDBJ databases">
        <authorList>
            <person name="Schikora-Tamarit M.A."/>
        </authorList>
    </citation>
    <scope>NUCLEOTIDE SEQUENCE</scope>
    <source>
        <strain evidence="1">CBS6075</strain>
    </source>
</reference>
<protein>
    <submittedName>
        <fullName evidence="1">Uncharacterized protein</fullName>
    </submittedName>
</protein>
<dbReference type="RefSeq" id="XP_046064933.1">
    <property type="nucleotide sequence ID" value="XM_046205737.1"/>
</dbReference>
<proteinExistence type="predicted"/>
<organism evidence="1 2">
    <name type="scientific">Ogataea philodendri</name>
    <dbReference type="NCBI Taxonomy" id="1378263"/>
    <lineage>
        <taxon>Eukaryota</taxon>
        <taxon>Fungi</taxon>
        <taxon>Dikarya</taxon>
        <taxon>Ascomycota</taxon>
        <taxon>Saccharomycotina</taxon>
        <taxon>Pichiomycetes</taxon>
        <taxon>Pichiales</taxon>
        <taxon>Pichiaceae</taxon>
        <taxon>Ogataea</taxon>
    </lineage>
</organism>
<dbReference type="EMBL" id="JAEUBE010000055">
    <property type="protein sequence ID" value="KAH3671757.1"/>
    <property type="molecule type" value="Genomic_DNA"/>
</dbReference>
<evidence type="ECO:0000313" key="2">
    <source>
        <dbReference type="Proteomes" id="UP000769157"/>
    </source>
</evidence>
<dbReference type="OrthoDB" id="10422815at2759"/>
<evidence type="ECO:0000313" key="1">
    <source>
        <dbReference type="EMBL" id="KAH3671757.1"/>
    </source>
</evidence>
<dbReference type="Proteomes" id="UP000769157">
    <property type="component" value="Unassembled WGS sequence"/>
</dbReference>
<name>A0A9P8PI92_9ASCO</name>
<dbReference type="GeneID" id="70232430"/>
<keyword evidence="2" id="KW-1185">Reference proteome</keyword>
<comment type="caution">
    <text evidence="1">The sequence shown here is derived from an EMBL/GenBank/DDBJ whole genome shotgun (WGS) entry which is preliminary data.</text>
</comment>